<proteinExistence type="predicted"/>
<keyword evidence="5" id="KW-1185">Reference proteome</keyword>
<feature type="repeat" description="ANK" evidence="3">
    <location>
        <begin position="19"/>
        <end position="51"/>
    </location>
</feature>
<dbReference type="Gene3D" id="1.25.40.20">
    <property type="entry name" value="Ankyrin repeat-containing domain"/>
    <property type="match status" value="1"/>
</dbReference>
<evidence type="ECO:0000313" key="4">
    <source>
        <dbReference type="EMBL" id="KAL0192956.1"/>
    </source>
</evidence>
<keyword evidence="1" id="KW-0677">Repeat</keyword>
<dbReference type="Pfam" id="PF12796">
    <property type="entry name" value="Ank_2"/>
    <property type="match status" value="1"/>
</dbReference>
<gene>
    <name evidence="4" type="ORF">M9458_011252</name>
</gene>
<comment type="caution">
    <text evidence="4">The sequence shown here is derived from an EMBL/GenBank/DDBJ whole genome shotgun (WGS) entry which is preliminary data.</text>
</comment>
<dbReference type="PRINTS" id="PR01415">
    <property type="entry name" value="ANKYRIN"/>
</dbReference>
<dbReference type="SMART" id="SM00248">
    <property type="entry name" value="ANK"/>
    <property type="match status" value="2"/>
</dbReference>
<evidence type="ECO:0000313" key="5">
    <source>
        <dbReference type="Proteomes" id="UP001529510"/>
    </source>
</evidence>
<evidence type="ECO:0000256" key="1">
    <source>
        <dbReference type="ARBA" id="ARBA00022737"/>
    </source>
</evidence>
<feature type="non-terminal residue" evidence="4">
    <location>
        <position position="1"/>
    </location>
</feature>
<feature type="non-terminal residue" evidence="4">
    <location>
        <position position="84"/>
    </location>
</feature>
<evidence type="ECO:0000256" key="2">
    <source>
        <dbReference type="ARBA" id="ARBA00023043"/>
    </source>
</evidence>
<reference evidence="4 5" key="1">
    <citation type="submission" date="2024-05" db="EMBL/GenBank/DDBJ databases">
        <title>Genome sequencing and assembly of Indian major carp, Cirrhinus mrigala (Hamilton, 1822).</title>
        <authorList>
            <person name="Mohindra V."/>
            <person name="Chowdhury L.M."/>
            <person name="Lal K."/>
            <person name="Jena J.K."/>
        </authorList>
    </citation>
    <scope>NUCLEOTIDE SEQUENCE [LARGE SCALE GENOMIC DNA]</scope>
    <source>
        <strain evidence="4">CM1030</strain>
        <tissue evidence="4">Blood</tissue>
    </source>
</reference>
<evidence type="ECO:0000256" key="3">
    <source>
        <dbReference type="PROSITE-ProRule" id="PRU00023"/>
    </source>
</evidence>
<dbReference type="PANTHER" id="PTHR24171">
    <property type="entry name" value="ANKYRIN REPEAT DOMAIN-CONTAINING PROTEIN 39-RELATED"/>
    <property type="match status" value="1"/>
</dbReference>
<dbReference type="EMBL" id="JAMKFB020000005">
    <property type="protein sequence ID" value="KAL0192956.1"/>
    <property type="molecule type" value="Genomic_DNA"/>
</dbReference>
<dbReference type="PANTHER" id="PTHR24171:SF9">
    <property type="entry name" value="ANKYRIN REPEAT DOMAIN-CONTAINING PROTEIN 39"/>
    <property type="match status" value="1"/>
</dbReference>
<dbReference type="PROSITE" id="PS50088">
    <property type="entry name" value="ANK_REPEAT"/>
    <property type="match status" value="2"/>
</dbReference>
<dbReference type="AlphaFoldDB" id="A0ABD0R375"/>
<accession>A0ABD0R375</accession>
<name>A0ABD0R375_CIRMR</name>
<dbReference type="InterPro" id="IPR036770">
    <property type="entry name" value="Ankyrin_rpt-contain_sf"/>
</dbReference>
<dbReference type="PROSITE" id="PS50297">
    <property type="entry name" value="ANK_REP_REGION"/>
    <property type="match status" value="2"/>
</dbReference>
<dbReference type="SUPFAM" id="SSF48403">
    <property type="entry name" value="Ankyrin repeat"/>
    <property type="match status" value="1"/>
</dbReference>
<dbReference type="InterPro" id="IPR002110">
    <property type="entry name" value="Ankyrin_rpt"/>
</dbReference>
<dbReference type="Proteomes" id="UP001529510">
    <property type="component" value="Unassembled WGS sequence"/>
</dbReference>
<keyword evidence="2 3" id="KW-0040">ANK repeat</keyword>
<feature type="repeat" description="ANK" evidence="3">
    <location>
        <begin position="52"/>
        <end position="84"/>
    </location>
</feature>
<sequence>VIHEHLVRMPKTVFMPPQEQETPLHCAAWHGYSAVARVLCEAGCDVNARNREGESPLLTASARGFKDIVECLLEHGADMDSADK</sequence>
<organism evidence="4 5">
    <name type="scientific">Cirrhinus mrigala</name>
    <name type="common">Mrigala</name>
    <dbReference type="NCBI Taxonomy" id="683832"/>
    <lineage>
        <taxon>Eukaryota</taxon>
        <taxon>Metazoa</taxon>
        <taxon>Chordata</taxon>
        <taxon>Craniata</taxon>
        <taxon>Vertebrata</taxon>
        <taxon>Euteleostomi</taxon>
        <taxon>Actinopterygii</taxon>
        <taxon>Neopterygii</taxon>
        <taxon>Teleostei</taxon>
        <taxon>Ostariophysi</taxon>
        <taxon>Cypriniformes</taxon>
        <taxon>Cyprinidae</taxon>
        <taxon>Labeoninae</taxon>
        <taxon>Labeonini</taxon>
        <taxon>Cirrhinus</taxon>
    </lineage>
</organism>
<protein>
    <submittedName>
        <fullName evidence="4">Uncharacterized protein</fullName>
    </submittedName>
</protein>